<dbReference type="EMBL" id="GBRH01267262">
    <property type="protein sequence ID" value="JAD30633.1"/>
    <property type="molecule type" value="Transcribed_RNA"/>
</dbReference>
<dbReference type="AlphaFoldDB" id="A0A0A8YZ07"/>
<sequence length="58" mass="6192">MNLFDKAPMLITGAMCAKETIGTNLLPPKTICAYTSSVMTGIPKSLAVSAIWKRCCAE</sequence>
<protein>
    <submittedName>
        <fullName evidence="1">Uncharacterized protein</fullName>
    </submittedName>
</protein>
<accession>A0A0A8YZ07</accession>
<proteinExistence type="predicted"/>
<evidence type="ECO:0000313" key="1">
    <source>
        <dbReference type="EMBL" id="JAD30633.1"/>
    </source>
</evidence>
<reference evidence="1" key="1">
    <citation type="submission" date="2014-09" db="EMBL/GenBank/DDBJ databases">
        <authorList>
            <person name="Magalhaes I.L.F."/>
            <person name="Oliveira U."/>
            <person name="Santos F.R."/>
            <person name="Vidigal T.H.D.A."/>
            <person name="Brescovit A.D."/>
            <person name="Santos A.J."/>
        </authorList>
    </citation>
    <scope>NUCLEOTIDE SEQUENCE</scope>
    <source>
        <tissue evidence="1">Shoot tissue taken approximately 20 cm above the soil surface</tissue>
    </source>
</reference>
<name>A0A0A8YZ07_ARUDO</name>
<reference evidence="1" key="2">
    <citation type="journal article" date="2015" name="Data Brief">
        <title>Shoot transcriptome of the giant reed, Arundo donax.</title>
        <authorList>
            <person name="Barrero R.A."/>
            <person name="Guerrero F.D."/>
            <person name="Moolhuijzen P."/>
            <person name="Goolsby J.A."/>
            <person name="Tidwell J."/>
            <person name="Bellgard S.E."/>
            <person name="Bellgard M.I."/>
        </authorList>
    </citation>
    <scope>NUCLEOTIDE SEQUENCE</scope>
    <source>
        <tissue evidence="1">Shoot tissue taken approximately 20 cm above the soil surface</tissue>
    </source>
</reference>
<organism evidence="1">
    <name type="scientific">Arundo donax</name>
    <name type="common">Giant reed</name>
    <name type="synonym">Donax arundinaceus</name>
    <dbReference type="NCBI Taxonomy" id="35708"/>
    <lineage>
        <taxon>Eukaryota</taxon>
        <taxon>Viridiplantae</taxon>
        <taxon>Streptophyta</taxon>
        <taxon>Embryophyta</taxon>
        <taxon>Tracheophyta</taxon>
        <taxon>Spermatophyta</taxon>
        <taxon>Magnoliopsida</taxon>
        <taxon>Liliopsida</taxon>
        <taxon>Poales</taxon>
        <taxon>Poaceae</taxon>
        <taxon>PACMAD clade</taxon>
        <taxon>Arundinoideae</taxon>
        <taxon>Arundineae</taxon>
        <taxon>Arundo</taxon>
    </lineage>
</organism>